<dbReference type="InterPro" id="IPR036010">
    <property type="entry name" value="2Fe-2S_ferredoxin-like_sf"/>
</dbReference>
<dbReference type="Pfam" id="PF01799">
    <property type="entry name" value="Fer2_2"/>
    <property type="match status" value="1"/>
</dbReference>
<keyword evidence="9" id="KW-1185">Reference proteome</keyword>
<dbReference type="PANTHER" id="PTHR44379:SF8">
    <property type="entry name" value="XANTHINE DEHYDROGENASE IRON-SULFUR-BINDING SUBUNIT XDHC-RELATED"/>
    <property type="match status" value="1"/>
</dbReference>
<dbReference type="InterPro" id="IPR006058">
    <property type="entry name" value="2Fe2S_fd_BS"/>
</dbReference>
<dbReference type="InterPro" id="IPR012675">
    <property type="entry name" value="Beta-grasp_dom_sf"/>
</dbReference>
<evidence type="ECO:0000313" key="8">
    <source>
        <dbReference type="EMBL" id="MBO0514329.1"/>
    </source>
</evidence>
<feature type="region of interest" description="Disordered" evidence="6">
    <location>
        <begin position="165"/>
        <end position="196"/>
    </location>
</feature>
<evidence type="ECO:0000256" key="1">
    <source>
        <dbReference type="ARBA" id="ARBA00022714"/>
    </source>
</evidence>
<accession>A0A939F9Y9</accession>
<evidence type="ECO:0000256" key="5">
    <source>
        <dbReference type="ARBA" id="ARBA00023014"/>
    </source>
</evidence>
<dbReference type="Proteomes" id="UP000664167">
    <property type="component" value="Unassembled WGS sequence"/>
</dbReference>
<dbReference type="RefSeq" id="WP_206963734.1">
    <property type="nucleotide sequence ID" value="NZ_JAFLRJ010000198.1"/>
</dbReference>
<dbReference type="AlphaFoldDB" id="A0A939F9Y9"/>
<protein>
    <submittedName>
        <fullName evidence="8">(2Fe-2S)-binding protein</fullName>
    </submittedName>
</protein>
<comment type="caution">
    <text evidence="8">The sequence shown here is derived from an EMBL/GenBank/DDBJ whole genome shotgun (WGS) entry which is preliminary data.</text>
</comment>
<keyword evidence="2" id="KW-0479">Metal-binding</keyword>
<sequence>APRSEHTPASYVLRVNGADRPVTDAWIGESLLYVLRERLGLAGAKDGCSQGECGACNVQVDGRLVASCLVPAATAAGSEVRTVEGLATDDEPSDVQRALAKCGAVQCGFCIPGMAMTVHDLLEGNHAPTELETRQALCGNLCRCSGYRGVLDAVAEVVAGREAAAAGAEEARIPRQAPPGAGSVQQQPQQRDGGMA</sequence>
<keyword evidence="5" id="KW-0411">Iron-sulfur</keyword>
<name>A0A939F9Y9_9ACTN</name>
<keyword evidence="4" id="KW-0408">Iron</keyword>
<dbReference type="PROSITE" id="PS00197">
    <property type="entry name" value="2FE2S_FER_1"/>
    <property type="match status" value="1"/>
</dbReference>
<dbReference type="Gene3D" id="3.10.20.30">
    <property type="match status" value="1"/>
</dbReference>
<dbReference type="InterPro" id="IPR002888">
    <property type="entry name" value="2Fe-2S-bd"/>
</dbReference>
<dbReference type="SUPFAM" id="SSF47741">
    <property type="entry name" value="CO dehydrogenase ISP C-domain like"/>
    <property type="match status" value="1"/>
</dbReference>
<evidence type="ECO:0000259" key="7">
    <source>
        <dbReference type="PROSITE" id="PS51085"/>
    </source>
</evidence>
<dbReference type="Pfam" id="PF00111">
    <property type="entry name" value="Fer2"/>
    <property type="match status" value="1"/>
</dbReference>
<keyword evidence="1" id="KW-0001">2Fe-2S</keyword>
<evidence type="ECO:0000313" key="9">
    <source>
        <dbReference type="Proteomes" id="UP000664167"/>
    </source>
</evidence>
<organism evidence="8 9">
    <name type="scientific">Streptomyces beijiangensis</name>
    <dbReference type="NCBI Taxonomy" id="163361"/>
    <lineage>
        <taxon>Bacteria</taxon>
        <taxon>Bacillati</taxon>
        <taxon>Actinomycetota</taxon>
        <taxon>Actinomycetes</taxon>
        <taxon>Kitasatosporales</taxon>
        <taxon>Streptomycetaceae</taxon>
        <taxon>Streptomyces</taxon>
    </lineage>
</organism>
<dbReference type="InterPro" id="IPR051452">
    <property type="entry name" value="Diverse_Oxidoreductases"/>
</dbReference>
<reference evidence="8" key="1">
    <citation type="submission" date="2021-03" db="EMBL/GenBank/DDBJ databases">
        <title>Streptomyces poriferae sp. nov., a novel marine sponge-derived Actinobacteria species with anti-MRSA activity.</title>
        <authorList>
            <person name="Sandoval-Powers M."/>
            <person name="Kralova S."/>
            <person name="Nguyen G.-S."/>
            <person name="Fawwal D."/>
            <person name="Degnes K."/>
            <person name="Klinkenberg G."/>
            <person name="Sletta H."/>
            <person name="Wentzel A."/>
            <person name="Liles M.R."/>
        </authorList>
    </citation>
    <scope>NUCLEOTIDE SEQUENCE</scope>
    <source>
        <strain evidence="8">DSM 41794</strain>
    </source>
</reference>
<dbReference type="SUPFAM" id="SSF54292">
    <property type="entry name" value="2Fe-2S ferredoxin-like"/>
    <property type="match status" value="1"/>
</dbReference>
<dbReference type="PANTHER" id="PTHR44379">
    <property type="entry name" value="OXIDOREDUCTASE WITH IRON-SULFUR SUBUNIT"/>
    <property type="match status" value="1"/>
</dbReference>
<evidence type="ECO:0000256" key="4">
    <source>
        <dbReference type="ARBA" id="ARBA00023004"/>
    </source>
</evidence>
<dbReference type="GO" id="GO:0051537">
    <property type="term" value="F:2 iron, 2 sulfur cluster binding"/>
    <property type="evidence" value="ECO:0007669"/>
    <property type="project" value="UniProtKB-KW"/>
</dbReference>
<feature type="non-terminal residue" evidence="8">
    <location>
        <position position="1"/>
    </location>
</feature>
<evidence type="ECO:0000256" key="6">
    <source>
        <dbReference type="SAM" id="MobiDB-lite"/>
    </source>
</evidence>
<dbReference type="PROSITE" id="PS51085">
    <property type="entry name" value="2FE2S_FER_2"/>
    <property type="match status" value="1"/>
</dbReference>
<keyword evidence="3" id="KW-0560">Oxidoreductase</keyword>
<dbReference type="GO" id="GO:0046872">
    <property type="term" value="F:metal ion binding"/>
    <property type="evidence" value="ECO:0007669"/>
    <property type="project" value="UniProtKB-KW"/>
</dbReference>
<dbReference type="EMBL" id="JAFLRJ010000198">
    <property type="protein sequence ID" value="MBO0514329.1"/>
    <property type="molecule type" value="Genomic_DNA"/>
</dbReference>
<dbReference type="InterPro" id="IPR036884">
    <property type="entry name" value="2Fe-2S-bd_dom_sf"/>
</dbReference>
<gene>
    <name evidence="8" type="ORF">J0695_21400</name>
</gene>
<feature type="domain" description="2Fe-2S ferredoxin-type" evidence="7">
    <location>
        <begin position="9"/>
        <end position="86"/>
    </location>
</feature>
<dbReference type="InterPro" id="IPR001041">
    <property type="entry name" value="2Fe-2S_ferredoxin-type"/>
</dbReference>
<dbReference type="GO" id="GO:0016491">
    <property type="term" value="F:oxidoreductase activity"/>
    <property type="evidence" value="ECO:0007669"/>
    <property type="project" value="UniProtKB-KW"/>
</dbReference>
<evidence type="ECO:0000256" key="3">
    <source>
        <dbReference type="ARBA" id="ARBA00023002"/>
    </source>
</evidence>
<evidence type="ECO:0000256" key="2">
    <source>
        <dbReference type="ARBA" id="ARBA00022723"/>
    </source>
</evidence>
<proteinExistence type="predicted"/>
<dbReference type="Gene3D" id="1.10.150.120">
    <property type="entry name" value="[2Fe-2S]-binding domain"/>
    <property type="match status" value="1"/>
</dbReference>